<dbReference type="PANTHER" id="PTHR33630">
    <property type="entry name" value="CUTINASE RV1984C-RELATED-RELATED"/>
    <property type="match status" value="1"/>
</dbReference>
<gene>
    <name evidence="7" type="ORF">J2W56_005501</name>
</gene>
<dbReference type="Gene3D" id="3.40.50.1820">
    <property type="entry name" value="alpha/beta hydrolase"/>
    <property type="match status" value="1"/>
</dbReference>
<accession>A0ABU1XMF1</accession>
<evidence type="ECO:0000256" key="5">
    <source>
        <dbReference type="SAM" id="MobiDB-lite"/>
    </source>
</evidence>
<dbReference type="Proteomes" id="UP001251217">
    <property type="component" value="Unassembled WGS sequence"/>
</dbReference>
<feature type="compositionally biased region" description="Polar residues" evidence="5">
    <location>
        <begin position="257"/>
        <end position="270"/>
    </location>
</feature>
<organism evidence="7 8">
    <name type="scientific">Nocardia kruczakiae</name>
    <dbReference type="NCBI Taxonomy" id="261477"/>
    <lineage>
        <taxon>Bacteria</taxon>
        <taxon>Bacillati</taxon>
        <taxon>Actinomycetota</taxon>
        <taxon>Actinomycetes</taxon>
        <taxon>Mycobacteriales</taxon>
        <taxon>Nocardiaceae</taxon>
        <taxon>Nocardia</taxon>
    </lineage>
</organism>
<keyword evidence="8" id="KW-1185">Reference proteome</keyword>
<evidence type="ECO:0000313" key="8">
    <source>
        <dbReference type="Proteomes" id="UP001251217"/>
    </source>
</evidence>
<keyword evidence="4" id="KW-1015">Disulfide bond</keyword>
<proteinExistence type="inferred from homology"/>
<comment type="similarity">
    <text evidence="1">Belongs to the cutinase family.</text>
</comment>
<protein>
    <recommendedName>
        <fullName evidence="9">Cutinase</fullName>
    </recommendedName>
</protein>
<keyword evidence="3" id="KW-0378">Hydrolase</keyword>
<sequence>MNGSRTATAQRRTRRPRAVLRRMAGAVVCAATMLAAGAYIVPTVAGAAPEPDCAKIAAVLVRGVDNPTGTAETSGSSSSVLDPVARALQVRYGSDLTVVTVSSSASDSPIAGAPDSGATQAVSSVLSSLCSTTRVILLGYADGARVAGDLAGRIGHGQGPVPASRVLAVALLGDPRRDSSTPQLGESAGGQGVEGPRTQDFGELTDRVRTLCAPGDLYCSVSLHTDPAITALGHALSGRVVSPASDTGTVPAPVIPDSTSEPTTATQASPDSLPARAGVLDGLDPSEIIGQAATVLSALAAFAGNIPAIVNDLAQLPGLIGSGNVAGLHRVSGDLNNQCAPLVQAVADVDLHLVARALALAAPLDASGWTAIASQIVGILANVDIGRLATDIGQTQEIAWDAVQKLTTGDPAGAALALTGLAPIGADLVTTAASALTGDGGARLSSLGRSFTTATTPEIRAGLSELTSGIHEDGYTAETLGSVLDWLSGRMAPVK</sequence>
<dbReference type="SMART" id="SM01110">
    <property type="entry name" value="Cutinase"/>
    <property type="match status" value="1"/>
</dbReference>
<feature type="region of interest" description="Disordered" evidence="5">
    <location>
        <begin position="175"/>
        <end position="199"/>
    </location>
</feature>
<dbReference type="InterPro" id="IPR029058">
    <property type="entry name" value="AB_hydrolase_fold"/>
</dbReference>
<dbReference type="RefSeq" id="WP_310406658.1">
    <property type="nucleotide sequence ID" value="NZ_JAVDWW010000010.1"/>
</dbReference>
<feature type="region of interest" description="Disordered" evidence="5">
    <location>
        <begin position="241"/>
        <end position="275"/>
    </location>
</feature>
<evidence type="ECO:0000256" key="6">
    <source>
        <dbReference type="SAM" id="SignalP"/>
    </source>
</evidence>
<keyword evidence="2" id="KW-0719">Serine esterase</keyword>
<evidence type="ECO:0000313" key="7">
    <source>
        <dbReference type="EMBL" id="MDR7171740.1"/>
    </source>
</evidence>
<evidence type="ECO:0000256" key="3">
    <source>
        <dbReference type="ARBA" id="ARBA00022801"/>
    </source>
</evidence>
<feature type="chain" id="PRO_5047336494" description="Cutinase" evidence="6">
    <location>
        <begin position="48"/>
        <end position="495"/>
    </location>
</feature>
<feature type="signal peptide" evidence="6">
    <location>
        <begin position="1"/>
        <end position="47"/>
    </location>
</feature>
<evidence type="ECO:0008006" key="9">
    <source>
        <dbReference type="Google" id="ProtNLM"/>
    </source>
</evidence>
<evidence type="ECO:0000256" key="4">
    <source>
        <dbReference type="ARBA" id="ARBA00023157"/>
    </source>
</evidence>
<dbReference type="InterPro" id="IPR000675">
    <property type="entry name" value="Cutinase/axe"/>
</dbReference>
<keyword evidence="6" id="KW-0732">Signal</keyword>
<comment type="caution">
    <text evidence="7">The sequence shown here is derived from an EMBL/GenBank/DDBJ whole genome shotgun (WGS) entry which is preliminary data.</text>
</comment>
<dbReference type="PANTHER" id="PTHR33630:SF9">
    <property type="entry name" value="CUTINASE 4"/>
    <property type="match status" value="1"/>
</dbReference>
<evidence type="ECO:0000256" key="2">
    <source>
        <dbReference type="ARBA" id="ARBA00022487"/>
    </source>
</evidence>
<evidence type="ECO:0000256" key="1">
    <source>
        <dbReference type="ARBA" id="ARBA00007534"/>
    </source>
</evidence>
<dbReference type="SUPFAM" id="SSF53474">
    <property type="entry name" value="alpha/beta-Hydrolases"/>
    <property type="match status" value="1"/>
</dbReference>
<dbReference type="Pfam" id="PF01083">
    <property type="entry name" value="Cutinase"/>
    <property type="match status" value="1"/>
</dbReference>
<reference evidence="7 8" key="1">
    <citation type="submission" date="2023-07" db="EMBL/GenBank/DDBJ databases">
        <title>Sorghum-associated microbial communities from plants grown in Nebraska, USA.</title>
        <authorList>
            <person name="Schachtman D."/>
        </authorList>
    </citation>
    <scope>NUCLEOTIDE SEQUENCE [LARGE SCALE GENOMIC DNA]</scope>
    <source>
        <strain evidence="7 8">4272</strain>
    </source>
</reference>
<dbReference type="EMBL" id="JAVDWW010000010">
    <property type="protein sequence ID" value="MDR7171740.1"/>
    <property type="molecule type" value="Genomic_DNA"/>
</dbReference>
<name>A0ABU1XMF1_9NOCA</name>